<evidence type="ECO:0000313" key="2">
    <source>
        <dbReference type="Proteomes" id="UP000054538"/>
    </source>
</evidence>
<keyword evidence="2" id="KW-1185">Reference proteome</keyword>
<dbReference type="AlphaFoldDB" id="A0A0D0CGH7"/>
<accession>A0A0D0CGH7</accession>
<sequence>YGWLGSLDGTKPGRVLFRCGKAHGGYFTNLNIQNHAIVAMGISDRYNGNEDHVFVFDNATNHLKHAENALSTRKMSNRIPKNGENWGVEVNQVSVDWKVMFCADGKVCKVKMPMYNGRFNDATAQPLYFPPGN</sequence>
<evidence type="ECO:0000313" key="1">
    <source>
        <dbReference type="EMBL" id="KIK81827.1"/>
    </source>
</evidence>
<dbReference type="OrthoDB" id="10039611at2759"/>
<protein>
    <submittedName>
        <fullName evidence="1">Uncharacterized protein</fullName>
    </submittedName>
</protein>
<feature type="non-terminal residue" evidence="1">
    <location>
        <position position="1"/>
    </location>
</feature>
<dbReference type="Proteomes" id="UP000054538">
    <property type="component" value="Unassembled WGS sequence"/>
</dbReference>
<reference evidence="1 2" key="1">
    <citation type="submission" date="2014-04" db="EMBL/GenBank/DDBJ databases">
        <authorList>
            <consortium name="DOE Joint Genome Institute"/>
            <person name="Kuo A."/>
            <person name="Kohler A."/>
            <person name="Jargeat P."/>
            <person name="Nagy L.G."/>
            <person name="Floudas D."/>
            <person name="Copeland A."/>
            <person name="Barry K.W."/>
            <person name="Cichocki N."/>
            <person name="Veneault-Fourrey C."/>
            <person name="LaButti K."/>
            <person name="Lindquist E.A."/>
            <person name="Lipzen A."/>
            <person name="Lundell T."/>
            <person name="Morin E."/>
            <person name="Murat C."/>
            <person name="Sun H."/>
            <person name="Tunlid A."/>
            <person name="Henrissat B."/>
            <person name="Grigoriev I.V."/>
            <person name="Hibbett D.S."/>
            <person name="Martin F."/>
            <person name="Nordberg H.P."/>
            <person name="Cantor M.N."/>
            <person name="Hua S.X."/>
        </authorList>
    </citation>
    <scope>NUCLEOTIDE SEQUENCE [LARGE SCALE GENOMIC DNA]</scope>
    <source>
        <strain evidence="1 2">Ve08.2h10</strain>
    </source>
</reference>
<gene>
    <name evidence="1" type="ORF">PAXRUDRAFT_155173</name>
</gene>
<proteinExistence type="predicted"/>
<dbReference type="HOGENOM" id="CLU_005726_7_0_1"/>
<organism evidence="1 2">
    <name type="scientific">Paxillus rubicundulus Ve08.2h10</name>
    <dbReference type="NCBI Taxonomy" id="930991"/>
    <lineage>
        <taxon>Eukaryota</taxon>
        <taxon>Fungi</taxon>
        <taxon>Dikarya</taxon>
        <taxon>Basidiomycota</taxon>
        <taxon>Agaricomycotina</taxon>
        <taxon>Agaricomycetes</taxon>
        <taxon>Agaricomycetidae</taxon>
        <taxon>Boletales</taxon>
        <taxon>Paxilineae</taxon>
        <taxon>Paxillaceae</taxon>
        <taxon>Paxillus</taxon>
    </lineage>
</organism>
<name>A0A0D0CGH7_9AGAM</name>
<reference evidence="2" key="2">
    <citation type="submission" date="2015-01" db="EMBL/GenBank/DDBJ databases">
        <title>Evolutionary Origins and Diversification of the Mycorrhizal Mutualists.</title>
        <authorList>
            <consortium name="DOE Joint Genome Institute"/>
            <consortium name="Mycorrhizal Genomics Consortium"/>
            <person name="Kohler A."/>
            <person name="Kuo A."/>
            <person name="Nagy L.G."/>
            <person name="Floudas D."/>
            <person name="Copeland A."/>
            <person name="Barry K.W."/>
            <person name="Cichocki N."/>
            <person name="Veneault-Fourrey C."/>
            <person name="LaButti K."/>
            <person name="Lindquist E.A."/>
            <person name="Lipzen A."/>
            <person name="Lundell T."/>
            <person name="Morin E."/>
            <person name="Murat C."/>
            <person name="Riley R."/>
            <person name="Ohm R."/>
            <person name="Sun H."/>
            <person name="Tunlid A."/>
            <person name="Henrissat B."/>
            <person name="Grigoriev I.V."/>
            <person name="Hibbett D.S."/>
            <person name="Martin F."/>
        </authorList>
    </citation>
    <scope>NUCLEOTIDE SEQUENCE [LARGE SCALE GENOMIC DNA]</scope>
    <source>
        <strain evidence="2">Ve08.2h10</strain>
    </source>
</reference>
<dbReference type="InParanoid" id="A0A0D0CGH7"/>
<dbReference type="EMBL" id="KN825725">
    <property type="protein sequence ID" value="KIK81827.1"/>
    <property type="molecule type" value="Genomic_DNA"/>
</dbReference>